<sequence length="975" mass="109242">MECPTLCVSDIRLCPHDLTPSCPAGQVFCGDGDCRESCQGIKSICSCDGSSSNLVPCQGKKRVNIPQFDPKNSDKQISNTCSSSVGFSNIPVWSKELSSESAWLICPPKTQTGSFTWSEPMWITVFSIVGAEFLILCSWAIYKRFLERNATDISRAETVINRIEEKKQDKEKDYDQEQDQEDVDDFTLTGYRNDYLGSFAFGSVIFMGLAWLVWLGVITADYYGAISGVALDMFYGDGALSMWVYVAAWYLAAAWLLGMNATRARMRNFFRIKSDATHCQFVQIEKPLTTTILLSDNSRLLGLVTSIENKLKSAFSWDFHVTTSVVKMTTLGRRYFEFQCTRYVYDEHLAIYKPFDVEIGDRNSELVRLSMGLNNETVLHRRELIGENFIQVDVPSFPIALLQEFASLFYLYQIMILWLFYYFSYYYIGLVDTCVILISALIRVFTRLNSEHRVKRMAEHQSECIILRDNQWKSLSTSDLVPGDVFEVKKGITVPCDAVVLGGNIVADESSLTGEPLPIRKFPLKDDDLEYDPLGSGKISTLYAGTIISQASLTGDMRGDKVTALVTRTGTSTDKGQLVRRILFPNPIAFIFDMQLKIVMLVLLIWGLLCFVASIWLGGKGGIASWFYGMFAISQIISPLLPAALVVGQTVAAKRLRDKQIFCVDLPRIIIAGKIQMFCFDKTGTLTKEGLEFYGVQPVDGYEQRIGQDLSQTTFGFGPHTENFVDITSLFKVGLATCHSVTQVEDQLIGNPVDIEMFRSTRWQLQDQPEHGFVDSLRSSDGPNGQLIHVVKRFEFIHARASMSVAVLDPVTQHVHIFVKGSFEKVKELSNPNSVPADYDLMANKLAMEGCYVLAMAHCDLGKIDPTTVRSLSREQLESNIDFMGLVLFKNMLKPDTKEAIEELKAGDTRTLMITGDTALTGIYIARACGMLPSDNQVLLGDVDRNGAVVWTDVDSGENWQLQQKPSMSFVIWIK</sequence>
<evidence type="ECO:0000256" key="3">
    <source>
        <dbReference type="ARBA" id="ARBA00022723"/>
    </source>
</evidence>
<keyword evidence="2 11" id="KW-0812">Transmembrane</keyword>
<feature type="transmembrane region" description="Helical" evidence="11">
    <location>
        <begin position="598"/>
        <end position="617"/>
    </location>
</feature>
<feature type="transmembrane region" description="Helical" evidence="11">
    <location>
        <begin position="426"/>
        <end position="446"/>
    </location>
</feature>
<dbReference type="InterPro" id="IPR006544">
    <property type="entry name" value="P-type_TPase_V"/>
</dbReference>
<keyword evidence="3" id="KW-0479">Metal-binding</keyword>
<dbReference type="Proteomes" id="UP001479436">
    <property type="component" value="Unassembled WGS sequence"/>
</dbReference>
<dbReference type="Gene3D" id="1.20.1110.10">
    <property type="entry name" value="Calcium-transporting ATPase, transmembrane domain"/>
    <property type="match status" value="1"/>
</dbReference>
<dbReference type="SUPFAM" id="SSF81665">
    <property type="entry name" value="Calcium ATPase, transmembrane domain M"/>
    <property type="match status" value="1"/>
</dbReference>
<feature type="domain" description="P-type ATPase A" evidence="12">
    <location>
        <begin position="464"/>
        <end position="582"/>
    </location>
</feature>
<dbReference type="SUPFAM" id="SSF56784">
    <property type="entry name" value="HAD-like"/>
    <property type="match status" value="1"/>
</dbReference>
<dbReference type="PANTHER" id="PTHR45630">
    <property type="entry name" value="CATION-TRANSPORTING ATPASE-RELATED"/>
    <property type="match status" value="1"/>
</dbReference>
<dbReference type="InterPro" id="IPR018303">
    <property type="entry name" value="ATPase_P-typ_P_site"/>
</dbReference>
<evidence type="ECO:0000259" key="12">
    <source>
        <dbReference type="Pfam" id="PF00122"/>
    </source>
</evidence>
<dbReference type="SUPFAM" id="SSF81653">
    <property type="entry name" value="Calcium ATPase, transduction domain A"/>
    <property type="match status" value="1"/>
</dbReference>
<keyword evidence="6" id="KW-0460">Magnesium</keyword>
<evidence type="ECO:0000256" key="9">
    <source>
        <dbReference type="ARBA" id="ARBA00023136"/>
    </source>
</evidence>
<keyword evidence="7" id="KW-1278">Translocase</keyword>
<protein>
    <recommendedName>
        <fullName evidence="12">P-type ATPase A domain-containing protein</fullName>
    </recommendedName>
</protein>
<dbReference type="Gene3D" id="2.70.150.10">
    <property type="entry name" value="Calcium-transporting ATPase, cytoplasmic transduction domain A"/>
    <property type="match status" value="1"/>
</dbReference>
<evidence type="ECO:0000256" key="11">
    <source>
        <dbReference type="SAM" id="Phobius"/>
    </source>
</evidence>
<keyword evidence="4" id="KW-0547">Nucleotide-binding</keyword>
<dbReference type="InterPro" id="IPR023214">
    <property type="entry name" value="HAD_sf"/>
</dbReference>
<feature type="coiled-coil region" evidence="10">
    <location>
        <begin position="153"/>
        <end position="180"/>
    </location>
</feature>
<dbReference type="InterPro" id="IPR023298">
    <property type="entry name" value="ATPase_P-typ_TM_dom_sf"/>
</dbReference>
<comment type="subcellular location">
    <subcellularLocation>
        <location evidence="1">Membrane</location>
        <topology evidence="1">Multi-pass membrane protein</topology>
    </subcellularLocation>
</comment>
<evidence type="ECO:0000256" key="2">
    <source>
        <dbReference type="ARBA" id="ARBA00022692"/>
    </source>
</evidence>
<keyword evidence="9 11" id="KW-0472">Membrane</keyword>
<keyword evidence="5" id="KW-0067">ATP-binding</keyword>
<evidence type="ECO:0000256" key="10">
    <source>
        <dbReference type="SAM" id="Coils"/>
    </source>
</evidence>
<feature type="transmembrane region" description="Helical" evidence="11">
    <location>
        <begin position="121"/>
        <end position="142"/>
    </location>
</feature>
<comment type="caution">
    <text evidence="13">The sequence shown here is derived from an EMBL/GenBank/DDBJ whole genome shotgun (WGS) entry which is preliminary data.</text>
</comment>
<dbReference type="PRINTS" id="PR00119">
    <property type="entry name" value="CATATPASE"/>
</dbReference>
<keyword evidence="10" id="KW-0175">Coiled coil</keyword>
<proteinExistence type="predicted"/>
<evidence type="ECO:0000256" key="6">
    <source>
        <dbReference type="ARBA" id="ARBA00022842"/>
    </source>
</evidence>
<evidence type="ECO:0000256" key="5">
    <source>
        <dbReference type="ARBA" id="ARBA00022840"/>
    </source>
</evidence>
<dbReference type="EMBL" id="JASJQH010007465">
    <property type="protein sequence ID" value="KAK9708667.1"/>
    <property type="molecule type" value="Genomic_DNA"/>
</dbReference>
<accession>A0ABR2VX32</accession>
<reference evidence="13 14" key="1">
    <citation type="submission" date="2023-04" db="EMBL/GenBank/DDBJ databases">
        <title>Genome of Basidiobolus ranarum AG-B5.</title>
        <authorList>
            <person name="Stajich J.E."/>
            <person name="Carter-House D."/>
            <person name="Gryganskyi A."/>
        </authorList>
    </citation>
    <scope>NUCLEOTIDE SEQUENCE [LARGE SCALE GENOMIC DNA]</scope>
    <source>
        <strain evidence="13 14">AG-B5</strain>
    </source>
</reference>
<feature type="transmembrane region" description="Helical" evidence="11">
    <location>
        <begin position="199"/>
        <end position="220"/>
    </location>
</feature>
<dbReference type="InterPro" id="IPR059000">
    <property type="entry name" value="ATPase_P-type_domA"/>
</dbReference>
<evidence type="ECO:0000313" key="14">
    <source>
        <dbReference type="Proteomes" id="UP001479436"/>
    </source>
</evidence>
<evidence type="ECO:0000256" key="1">
    <source>
        <dbReference type="ARBA" id="ARBA00004141"/>
    </source>
</evidence>
<dbReference type="PANTHER" id="PTHR45630:SF11">
    <property type="entry name" value="CATION-TRANSPORTING P-TYPE ATPASE N-TERMINAL DOMAIN-CONTAINING PROTEIN"/>
    <property type="match status" value="1"/>
</dbReference>
<dbReference type="SUPFAM" id="SSF81660">
    <property type="entry name" value="Metal cation-transporting ATPase, ATP-binding domain N"/>
    <property type="match status" value="1"/>
</dbReference>
<evidence type="ECO:0000313" key="13">
    <source>
        <dbReference type="EMBL" id="KAK9708667.1"/>
    </source>
</evidence>
<name>A0ABR2VX32_9FUNG</name>
<dbReference type="InterPro" id="IPR008250">
    <property type="entry name" value="ATPase_P-typ_transduc_dom_A_sf"/>
</dbReference>
<feature type="transmembrane region" description="Helical" evidence="11">
    <location>
        <begin position="399"/>
        <end position="420"/>
    </location>
</feature>
<feature type="transmembrane region" description="Helical" evidence="11">
    <location>
        <begin position="240"/>
        <end position="258"/>
    </location>
</feature>
<evidence type="ECO:0000256" key="4">
    <source>
        <dbReference type="ARBA" id="ARBA00022741"/>
    </source>
</evidence>
<keyword evidence="8 11" id="KW-1133">Transmembrane helix</keyword>
<evidence type="ECO:0000256" key="8">
    <source>
        <dbReference type="ARBA" id="ARBA00022989"/>
    </source>
</evidence>
<dbReference type="InterPro" id="IPR036412">
    <property type="entry name" value="HAD-like_sf"/>
</dbReference>
<dbReference type="Gene3D" id="3.40.1110.10">
    <property type="entry name" value="Calcium-transporting ATPase, cytoplasmic domain N"/>
    <property type="match status" value="1"/>
</dbReference>
<dbReference type="InterPro" id="IPR023299">
    <property type="entry name" value="ATPase_P-typ_cyto_dom_N"/>
</dbReference>
<keyword evidence="14" id="KW-1185">Reference proteome</keyword>
<dbReference type="Pfam" id="PF00122">
    <property type="entry name" value="E1-E2_ATPase"/>
    <property type="match status" value="1"/>
</dbReference>
<dbReference type="PROSITE" id="PS00154">
    <property type="entry name" value="ATPASE_E1_E2"/>
    <property type="match status" value="1"/>
</dbReference>
<feature type="transmembrane region" description="Helical" evidence="11">
    <location>
        <begin position="623"/>
        <end position="647"/>
    </location>
</feature>
<dbReference type="Gene3D" id="3.40.50.1000">
    <property type="entry name" value="HAD superfamily/HAD-like"/>
    <property type="match status" value="2"/>
</dbReference>
<gene>
    <name evidence="13" type="ORF">K7432_009500</name>
</gene>
<organism evidence="13 14">
    <name type="scientific">Basidiobolus ranarum</name>
    <dbReference type="NCBI Taxonomy" id="34480"/>
    <lineage>
        <taxon>Eukaryota</taxon>
        <taxon>Fungi</taxon>
        <taxon>Fungi incertae sedis</taxon>
        <taxon>Zoopagomycota</taxon>
        <taxon>Entomophthoromycotina</taxon>
        <taxon>Basidiobolomycetes</taxon>
        <taxon>Basidiobolales</taxon>
        <taxon>Basidiobolaceae</taxon>
        <taxon>Basidiobolus</taxon>
    </lineage>
</organism>
<evidence type="ECO:0000256" key="7">
    <source>
        <dbReference type="ARBA" id="ARBA00022967"/>
    </source>
</evidence>